<keyword evidence="3" id="KW-1185">Reference proteome</keyword>
<dbReference type="AlphaFoldDB" id="W2T530"/>
<evidence type="ECO:0000313" key="2">
    <source>
        <dbReference type="EMBL" id="ETN77140.1"/>
    </source>
</evidence>
<dbReference type="EMBL" id="KI660189">
    <property type="protein sequence ID" value="ETN77140.1"/>
    <property type="molecule type" value="Genomic_DNA"/>
</dbReference>
<name>W2T530_NECAM</name>
<dbReference type="Gene3D" id="2.10.25.10">
    <property type="entry name" value="Laminin"/>
    <property type="match status" value="1"/>
</dbReference>
<proteinExistence type="predicted"/>
<dbReference type="KEGG" id="nai:NECAME_03240"/>
<feature type="chain" id="PRO_5004826384" description="Trypsin Inhibitor like cysteine rich domain protein" evidence="1">
    <location>
        <begin position="17"/>
        <end position="95"/>
    </location>
</feature>
<gene>
    <name evidence="2" type="ORF">NECAME_03240</name>
</gene>
<feature type="signal peptide" evidence="1">
    <location>
        <begin position="1"/>
        <end position="16"/>
    </location>
</feature>
<protein>
    <recommendedName>
        <fullName evidence="4">Trypsin Inhibitor like cysteine rich domain protein</fullName>
    </recommendedName>
</protein>
<dbReference type="OMA" id="CGPYTCA"/>
<keyword evidence="1" id="KW-0732">Signal</keyword>
<evidence type="ECO:0008006" key="4">
    <source>
        <dbReference type="Google" id="ProtNLM"/>
    </source>
</evidence>
<reference evidence="3" key="1">
    <citation type="journal article" date="2014" name="Nat. Genet.">
        <title>Genome of the human hookworm Necator americanus.</title>
        <authorList>
            <person name="Tang Y.T."/>
            <person name="Gao X."/>
            <person name="Rosa B.A."/>
            <person name="Abubucker S."/>
            <person name="Hallsworth-Pepin K."/>
            <person name="Martin J."/>
            <person name="Tyagi R."/>
            <person name="Heizer E."/>
            <person name="Zhang X."/>
            <person name="Bhonagiri-Palsikar V."/>
            <person name="Minx P."/>
            <person name="Warren W.C."/>
            <person name="Wang Q."/>
            <person name="Zhan B."/>
            <person name="Hotez P.J."/>
            <person name="Sternberg P.W."/>
            <person name="Dougall A."/>
            <person name="Gaze S.T."/>
            <person name="Mulvenna J."/>
            <person name="Sotillo J."/>
            <person name="Ranganathan S."/>
            <person name="Rabelo E.M."/>
            <person name="Wilson R.K."/>
            <person name="Felgner P.L."/>
            <person name="Bethony J."/>
            <person name="Hawdon J.M."/>
            <person name="Gasser R.B."/>
            <person name="Loukas A."/>
            <person name="Mitreva M."/>
        </authorList>
    </citation>
    <scope>NUCLEOTIDE SEQUENCE [LARGE SCALE GENOMIC DNA]</scope>
</reference>
<dbReference type="Proteomes" id="UP000053676">
    <property type="component" value="Unassembled WGS sequence"/>
</dbReference>
<organism evidence="2 3">
    <name type="scientific">Necator americanus</name>
    <name type="common">Human hookworm</name>
    <dbReference type="NCBI Taxonomy" id="51031"/>
    <lineage>
        <taxon>Eukaryota</taxon>
        <taxon>Metazoa</taxon>
        <taxon>Ecdysozoa</taxon>
        <taxon>Nematoda</taxon>
        <taxon>Chromadorea</taxon>
        <taxon>Rhabditida</taxon>
        <taxon>Rhabditina</taxon>
        <taxon>Rhabditomorpha</taxon>
        <taxon>Strongyloidea</taxon>
        <taxon>Ancylostomatidae</taxon>
        <taxon>Bunostominae</taxon>
        <taxon>Necator</taxon>
    </lineage>
</organism>
<accession>W2T530</accession>
<dbReference type="OrthoDB" id="10379177at2759"/>
<sequence>MLVKFLLTVLVITTFGQESVPVCEPPCKQNERCSTTKQVCGPYTCASYKQKIRCLSIVVLNPPQCLCAPGYVWLSDAEKSKGCIETSKCPKKNVY</sequence>
<evidence type="ECO:0000313" key="3">
    <source>
        <dbReference type="Proteomes" id="UP000053676"/>
    </source>
</evidence>
<evidence type="ECO:0000256" key="1">
    <source>
        <dbReference type="SAM" id="SignalP"/>
    </source>
</evidence>